<name>A0AAU9JHA9_9CILI</name>
<accession>A0AAU9JHA9</accession>
<proteinExistence type="predicted"/>
<comment type="caution">
    <text evidence="2">The sequence shown here is derived from an EMBL/GenBank/DDBJ whole genome shotgun (WGS) entry which is preliminary data.</text>
</comment>
<evidence type="ECO:0000256" key="1">
    <source>
        <dbReference type="SAM" id="MobiDB-lite"/>
    </source>
</evidence>
<protein>
    <submittedName>
        <fullName evidence="2">Uncharacterized protein</fullName>
    </submittedName>
</protein>
<evidence type="ECO:0000313" key="2">
    <source>
        <dbReference type="EMBL" id="CAG9325063.1"/>
    </source>
</evidence>
<dbReference type="EMBL" id="CAJZBQ010000037">
    <property type="protein sequence ID" value="CAG9325063.1"/>
    <property type="molecule type" value="Genomic_DNA"/>
</dbReference>
<dbReference type="AlphaFoldDB" id="A0AAU9JHA9"/>
<gene>
    <name evidence="2" type="ORF">BSTOLATCC_MIC37809</name>
</gene>
<sequence>MGCIETKYPREIIKTHAPAPKEKEIIEKPIPIAPRKAVDPIDTPDEEAQFIIPEKEVKENLEKNDKKAEAMKIPIIKTATESPKDILYMPKHNAKPSFGEITEKIEDIPQLTSRSKPETVPQKVPEASAPNNDPKIDNNSLPKKNVVKLPPLEKPNFPNMFPDFDFSFLEEKRDTEKFHADTIREKQMIVDQLIEEFNDI</sequence>
<reference evidence="2" key="1">
    <citation type="submission" date="2021-09" db="EMBL/GenBank/DDBJ databases">
        <authorList>
            <consortium name="AG Swart"/>
            <person name="Singh M."/>
            <person name="Singh A."/>
            <person name="Seah K."/>
            <person name="Emmerich C."/>
        </authorList>
    </citation>
    <scope>NUCLEOTIDE SEQUENCE</scope>
    <source>
        <strain evidence="2">ATCC30299</strain>
    </source>
</reference>
<dbReference type="Proteomes" id="UP001162131">
    <property type="component" value="Unassembled WGS sequence"/>
</dbReference>
<feature type="region of interest" description="Disordered" evidence="1">
    <location>
        <begin position="105"/>
        <end position="146"/>
    </location>
</feature>
<organism evidence="2 3">
    <name type="scientific">Blepharisma stoltei</name>
    <dbReference type="NCBI Taxonomy" id="1481888"/>
    <lineage>
        <taxon>Eukaryota</taxon>
        <taxon>Sar</taxon>
        <taxon>Alveolata</taxon>
        <taxon>Ciliophora</taxon>
        <taxon>Postciliodesmatophora</taxon>
        <taxon>Heterotrichea</taxon>
        <taxon>Heterotrichida</taxon>
        <taxon>Blepharismidae</taxon>
        <taxon>Blepharisma</taxon>
    </lineage>
</organism>
<keyword evidence="3" id="KW-1185">Reference proteome</keyword>
<evidence type="ECO:0000313" key="3">
    <source>
        <dbReference type="Proteomes" id="UP001162131"/>
    </source>
</evidence>